<name>A0A1Y2E054_9PEZI</name>
<dbReference type="RefSeq" id="XP_040716019.1">
    <property type="nucleotide sequence ID" value="XM_040858285.1"/>
</dbReference>
<sequence length="893" mass="99092">MLTNVVSQAGTRASSLQSSACATRVLRPTAVSSLLKARHPQQTRAYRMDLWPSHCDPEARRDTRRSHRKLKYKYTESFNRTLSRDQDHPAAKEHRFWLHYIDHNYWAVAKRENNSKAGGYDTGKHPSGDTAAGKDTSDQSSWRSQLNNVVNELSKQASPGAKRTVSPAASSTLRANATANSASIEEEYVIDPITNRKVLRKSYGSVGDETKAPATTCKSNRSINSNLAPPQDGQARTPIHSNGPPPAAELVKYDQVEIDHMSEGAQSLDYSTTADMFSKAQNDTTQAPVIESEEYALNHLPPEETTEVYDDFSKHEPCRHDESELPTTNPTEKYNDLNQYKPDKYDEVDSTEIPSKPAYDDLDEYRPTEYSEDPAIEEPAPKYDDLDQYKYKHQEDVKVDETAPKYDDLDKYKSDNFEKYEEAPEPGPKYDDLEKYNPKEFPDAESAEYGEPFQQYGDLEKYKAYRYQELGGKGTPDQDIVGKGLKEYDAKLENRAQLEEAMENRIRASDAVDKQASVDVQKSRQSVQDEKSTLTDNFVLDFPEEFATSWSENASSSEAGLQQKLGTDARGHDASPRALWTAYEQGKQTGKNKAFEGLSYSSSSEAKFSKLESSLDRSHGCLSRLERREAEVDPYSKAPQGLETSYSEECGTLPTWPTFVKMYGSLQNKDMEDLAAASDTATADTPAGKEEPTIYKILAYDPTMQNINIAETTSVVPDQASPLSPTEVLLRLSNPTKFFPHFAPLQAEGFEIVSGSGDVLVFRKVRDAAAPATAKAKASPVNPIDMMGKPTALPNAAAFASPTGFVNYDIPPVEEAQTPPFRSMIDVQREETVFSGPKSFSSEGRKKNKKKKRGLVKRVFIAGASVAGISYALGIVSQYFVTGGIDGKGPMGF</sequence>
<comment type="caution">
    <text evidence="3">The sequence shown here is derived from an EMBL/GenBank/DDBJ whole genome shotgun (WGS) entry which is preliminary data.</text>
</comment>
<accession>A0A1Y2E054</accession>
<keyword evidence="2" id="KW-0472">Membrane</keyword>
<organism evidence="3 4">
    <name type="scientific">Pseudomassariella vexata</name>
    <dbReference type="NCBI Taxonomy" id="1141098"/>
    <lineage>
        <taxon>Eukaryota</taxon>
        <taxon>Fungi</taxon>
        <taxon>Dikarya</taxon>
        <taxon>Ascomycota</taxon>
        <taxon>Pezizomycotina</taxon>
        <taxon>Sordariomycetes</taxon>
        <taxon>Xylariomycetidae</taxon>
        <taxon>Amphisphaeriales</taxon>
        <taxon>Pseudomassariaceae</taxon>
        <taxon>Pseudomassariella</taxon>
    </lineage>
</organism>
<feature type="compositionally biased region" description="Basic and acidic residues" evidence="1">
    <location>
        <begin position="311"/>
        <end position="323"/>
    </location>
</feature>
<feature type="region of interest" description="Disordered" evidence="1">
    <location>
        <begin position="206"/>
        <end position="247"/>
    </location>
</feature>
<evidence type="ECO:0000256" key="2">
    <source>
        <dbReference type="SAM" id="Phobius"/>
    </source>
</evidence>
<feature type="transmembrane region" description="Helical" evidence="2">
    <location>
        <begin position="855"/>
        <end position="881"/>
    </location>
</feature>
<keyword evidence="4" id="KW-1185">Reference proteome</keyword>
<feature type="region of interest" description="Disordered" evidence="1">
    <location>
        <begin position="301"/>
        <end position="451"/>
    </location>
</feature>
<feature type="region of interest" description="Disordered" evidence="1">
    <location>
        <begin position="550"/>
        <end position="574"/>
    </location>
</feature>
<keyword evidence="2" id="KW-0812">Transmembrane</keyword>
<reference evidence="3 4" key="1">
    <citation type="submission" date="2016-07" db="EMBL/GenBank/DDBJ databases">
        <title>Pervasive Adenine N6-methylation of Active Genes in Fungi.</title>
        <authorList>
            <consortium name="DOE Joint Genome Institute"/>
            <person name="Mondo S.J."/>
            <person name="Dannebaum R.O."/>
            <person name="Kuo R.C."/>
            <person name="Labutti K."/>
            <person name="Haridas S."/>
            <person name="Kuo A."/>
            <person name="Salamov A."/>
            <person name="Ahrendt S.R."/>
            <person name="Lipzen A."/>
            <person name="Sullivan W."/>
            <person name="Andreopoulos W.B."/>
            <person name="Clum A."/>
            <person name="Lindquist E."/>
            <person name="Daum C."/>
            <person name="Ramamoorthy G.K."/>
            <person name="Gryganskyi A."/>
            <person name="Culley D."/>
            <person name="Magnuson J.K."/>
            <person name="James T.Y."/>
            <person name="O'Malley M.A."/>
            <person name="Stajich J.E."/>
            <person name="Spatafora J.W."/>
            <person name="Visel A."/>
            <person name="Grigoriev I.V."/>
        </authorList>
    </citation>
    <scope>NUCLEOTIDE SEQUENCE [LARGE SCALE GENOMIC DNA]</scope>
    <source>
        <strain evidence="3 4">CBS 129021</strain>
    </source>
</reference>
<dbReference type="Proteomes" id="UP000193689">
    <property type="component" value="Unassembled WGS sequence"/>
</dbReference>
<dbReference type="OrthoDB" id="3946750at2759"/>
<gene>
    <name evidence="3" type="ORF">BCR38DRAFT_408631</name>
</gene>
<feature type="compositionally biased region" description="Polar residues" evidence="1">
    <location>
        <begin position="167"/>
        <end position="180"/>
    </location>
</feature>
<proteinExistence type="predicted"/>
<dbReference type="EMBL" id="MCFJ01000006">
    <property type="protein sequence ID" value="ORY64867.1"/>
    <property type="molecule type" value="Genomic_DNA"/>
</dbReference>
<feature type="region of interest" description="Disordered" evidence="1">
    <location>
        <begin position="511"/>
        <end position="533"/>
    </location>
</feature>
<evidence type="ECO:0000313" key="4">
    <source>
        <dbReference type="Proteomes" id="UP000193689"/>
    </source>
</evidence>
<dbReference type="GeneID" id="63774497"/>
<evidence type="ECO:0000313" key="3">
    <source>
        <dbReference type="EMBL" id="ORY64867.1"/>
    </source>
</evidence>
<dbReference type="STRING" id="1141098.A0A1Y2E054"/>
<feature type="compositionally biased region" description="Polar residues" evidence="1">
    <location>
        <begin position="325"/>
        <end position="338"/>
    </location>
</feature>
<feature type="compositionally biased region" description="Polar residues" evidence="1">
    <location>
        <begin position="216"/>
        <end position="228"/>
    </location>
</feature>
<feature type="compositionally biased region" description="Basic and acidic residues" evidence="1">
    <location>
        <begin position="379"/>
        <end position="442"/>
    </location>
</feature>
<feature type="compositionally biased region" description="Polar residues" evidence="1">
    <location>
        <begin position="138"/>
        <end position="157"/>
    </location>
</feature>
<dbReference type="AlphaFoldDB" id="A0A1Y2E054"/>
<keyword evidence="2" id="KW-1133">Transmembrane helix</keyword>
<feature type="compositionally biased region" description="Polar residues" evidence="1">
    <location>
        <begin position="550"/>
        <end position="560"/>
    </location>
</feature>
<protein>
    <submittedName>
        <fullName evidence="3">Uncharacterized protein</fullName>
    </submittedName>
</protein>
<dbReference type="InParanoid" id="A0A1Y2E054"/>
<feature type="region of interest" description="Disordered" evidence="1">
    <location>
        <begin position="116"/>
        <end position="180"/>
    </location>
</feature>
<evidence type="ECO:0000256" key="1">
    <source>
        <dbReference type="SAM" id="MobiDB-lite"/>
    </source>
</evidence>